<dbReference type="PANTHER" id="PTHR16071">
    <property type="entry name" value="CHROMOSOME 1 OPEN READING FRAME 112"/>
    <property type="match status" value="1"/>
</dbReference>
<name>A0A673H3G9_9TELE</name>
<evidence type="ECO:0000313" key="1">
    <source>
        <dbReference type="Ensembl" id="ENSSRHP00000020278.1"/>
    </source>
</evidence>
<dbReference type="InterPro" id="IPR027902">
    <property type="entry name" value="DUF4487"/>
</dbReference>
<protein>
    <submittedName>
        <fullName evidence="1">Uncharacterized protein</fullName>
    </submittedName>
</protein>
<accession>A0A673H3G9</accession>
<reference evidence="1" key="1">
    <citation type="submission" date="2025-08" db="UniProtKB">
        <authorList>
            <consortium name="Ensembl"/>
        </authorList>
    </citation>
    <scope>IDENTIFICATION</scope>
</reference>
<proteinExistence type="predicted"/>
<organism evidence="1 2">
    <name type="scientific">Sinocyclocheilus rhinocerous</name>
    <dbReference type="NCBI Taxonomy" id="307959"/>
    <lineage>
        <taxon>Eukaryota</taxon>
        <taxon>Metazoa</taxon>
        <taxon>Chordata</taxon>
        <taxon>Craniata</taxon>
        <taxon>Vertebrata</taxon>
        <taxon>Euteleostomi</taxon>
        <taxon>Actinopterygii</taxon>
        <taxon>Neopterygii</taxon>
        <taxon>Teleostei</taxon>
        <taxon>Ostariophysi</taxon>
        <taxon>Cypriniformes</taxon>
        <taxon>Cyprinidae</taxon>
        <taxon>Cyprininae</taxon>
        <taxon>Sinocyclocheilus</taxon>
    </lineage>
</organism>
<dbReference type="PANTHER" id="PTHR16071:SF2">
    <property type="entry name" value="FIGNL1-INTERACTING REGULATOR OF RECOMBINATION AND MITOSIS"/>
    <property type="match status" value="1"/>
</dbReference>
<sequence length="226" mass="25510">RFLPHLSLSELETGCFSTVLPKVVKVFASLLEEISKQIGGLSSQNTELHVLLRNILKMMVQTLESLSGCVRHVCSFEESVSFDAIRSLPSCILRVLKDTFQHCKDSEVMYSGRLSLVGDLLQGLFKEAYSLQKGLMELMDKINLENTASEEEVSDIVTGLWYLCEKSPVKRWIWFSVVILCLACSDSQSAGHMLDHIQIGHCATCQHMEIYHKVSLMCIIKPYICF</sequence>
<dbReference type="Proteomes" id="UP000472270">
    <property type="component" value="Unassembled WGS sequence"/>
</dbReference>
<dbReference type="Ensembl" id="ENSSRHT00000020922.1">
    <property type="protein sequence ID" value="ENSSRHP00000020278.1"/>
    <property type="gene ID" value="ENSSRHG00000010855.1"/>
</dbReference>
<evidence type="ECO:0000313" key="2">
    <source>
        <dbReference type="Proteomes" id="UP000472270"/>
    </source>
</evidence>
<dbReference type="AlphaFoldDB" id="A0A673H3G9"/>
<reference evidence="1" key="2">
    <citation type="submission" date="2025-09" db="UniProtKB">
        <authorList>
            <consortium name="Ensembl"/>
        </authorList>
    </citation>
    <scope>IDENTIFICATION</scope>
</reference>
<keyword evidence="2" id="KW-1185">Reference proteome</keyword>